<proteinExistence type="predicted"/>
<dbReference type="AlphaFoldDB" id="A0A8D8RH72"/>
<evidence type="ECO:0000313" key="1">
    <source>
        <dbReference type="EMBL" id="CAG6649016.1"/>
    </source>
</evidence>
<reference evidence="1" key="1">
    <citation type="submission" date="2021-05" db="EMBL/GenBank/DDBJ databases">
        <authorList>
            <person name="Alioto T."/>
            <person name="Alioto T."/>
            <person name="Gomez Garrido J."/>
        </authorList>
    </citation>
    <scope>NUCLEOTIDE SEQUENCE</scope>
</reference>
<accession>A0A8D8RH72</accession>
<organism evidence="1">
    <name type="scientific">Cacopsylla melanoneura</name>
    <dbReference type="NCBI Taxonomy" id="428564"/>
    <lineage>
        <taxon>Eukaryota</taxon>
        <taxon>Metazoa</taxon>
        <taxon>Ecdysozoa</taxon>
        <taxon>Arthropoda</taxon>
        <taxon>Hexapoda</taxon>
        <taxon>Insecta</taxon>
        <taxon>Pterygota</taxon>
        <taxon>Neoptera</taxon>
        <taxon>Paraneoptera</taxon>
        <taxon>Hemiptera</taxon>
        <taxon>Sternorrhyncha</taxon>
        <taxon>Psylloidea</taxon>
        <taxon>Psyllidae</taxon>
        <taxon>Psyllinae</taxon>
        <taxon>Cacopsylla</taxon>
    </lineage>
</organism>
<dbReference type="EMBL" id="HBUF01155213">
    <property type="protein sequence ID" value="CAG6649016.1"/>
    <property type="molecule type" value="Transcribed_RNA"/>
</dbReference>
<sequence>MVGNVMCFCGAVKPLDNVCWYHSITKNIHWIGYCCLMQSFPPLMPTLALTSDYNGATLCLQIESMLLHPTAVTKCTPPPGVKPGKHCSLCKWGGWLKYFTHYSGLYR</sequence>
<name>A0A8D8RH72_9HEMI</name>
<protein>
    <submittedName>
        <fullName evidence="1">Uncharacterized protein</fullName>
    </submittedName>
</protein>